<dbReference type="InterPro" id="IPR036188">
    <property type="entry name" value="FAD/NAD-bd_sf"/>
</dbReference>
<name>A0ABT7BB81_9CYAN</name>
<dbReference type="SUPFAM" id="SSF51905">
    <property type="entry name" value="FAD/NAD(P)-binding domain"/>
    <property type="match status" value="1"/>
</dbReference>
<accession>A0ABT7BB81</accession>
<dbReference type="Gene3D" id="3.50.50.60">
    <property type="entry name" value="FAD/NAD(P)-binding domain"/>
    <property type="match status" value="1"/>
</dbReference>
<evidence type="ECO:0000313" key="1">
    <source>
        <dbReference type="EMBL" id="MDJ1176077.1"/>
    </source>
</evidence>
<dbReference type="EMBL" id="JAQOSO010000096">
    <property type="protein sequence ID" value="MDJ1176077.1"/>
    <property type="molecule type" value="Genomic_DNA"/>
</dbReference>
<organism evidence="1 2">
    <name type="scientific">Roseofilum capinflatum BLCC-M114</name>
    <dbReference type="NCBI Taxonomy" id="3022440"/>
    <lineage>
        <taxon>Bacteria</taxon>
        <taxon>Bacillati</taxon>
        <taxon>Cyanobacteriota</taxon>
        <taxon>Cyanophyceae</taxon>
        <taxon>Desertifilales</taxon>
        <taxon>Desertifilaceae</taxon>
        <taxon>Roseofilum</taxon>
        <taxon>Roseofilum capinflatum</taxon>
    </lineage>
</organism>
<proteinExistence type="predicted"/>
<gene>
    <name evidence="1" type="ORF">PMG25_18495</name>
</gene>
<dbReference type="Proteomes" id="UP001235849">
    <property type="component" value="Unassembled WGS sequence"/>
</dbReference>
<protein>
    <submittedName>
        <fullName evidence="1">Uncharacterized protein</fullName>
    </submittedName>
</protein>
<sequence>MVHPIYLWNGNQKLHTQNALLAGEAACLVDPFTAEGIRPSIWSGLKASEAIDRALGGDLNALEDYTHILAQTWGSEMALAQRIAQGFYQFTHLAYKVGIEQGTSGHTFFKIFSGELKYASIIESALKKFNPFSV</sequence>
<reference evidence="1 2" key="1">
    <citation type="submission" date="2023-01" db="EMBL/GenBank/DDBJ databases">
        <title>Novel diversity within Roseofilum (Cyanobacteria; Desertifilaceae) from marine benthic mats with descriptions of four novel species.</title>
        <authorList>
            <person name="Wang Y."/>
            <person name="Berthold D.E."/>
            <person name="Hu J."/>
            <person name="Lefler F.W."/>
            <person name="Laughinghouse H.D. IV."/>
        </authorList>
    </citation>
    <scope>NUCLEOTIDE SEQUENCE [LARGE SCALE GENOMIC DNA]</scope>
    <source>
        <strain evidence="1 2">BLCC-M114</strain>
    </source>
</reference>
<keyword evidence="2" id="KW-1185">Reference proteome</keyword>
<evidence type="ECO:0000313" key="2">
    <source>
        <dbReference type="Proteomes" id="UP001235849"/>
    </source>
</evidence>
<comment type="caution">
    <text evidence="1">The sequence shown here is derived from an EMBL/GenBank/DDBJ whole genome shotgun (WGS) entry which is preliminary data.</text>
</comment>